<protein>
    <recommendedName>
        <fullName evidence="3 9">Mitochondrial import inner membrane translocase subunit Tim21</fullName>
    </recommendedName>
</protein>
<proteinExistence type="inferred from homology"/>
<accession>A0ABP0EMF1</accession>
<keyword evidence="9" id="KW-0999">Mitochondrion inner membrane</keyword>
<dbReference type="Pfam" id="PF08294">
    <property type="entry name" value="TIM21"/>
    <property type="match status" value="1"/>
</dbReference>
<evidence type="ECO:0000313" key="12">
    <source>
        <dbReference type="Proteomes" id="UP001497600"/>
    </source>
</evidence>
<dbReference type="PANTHER" id="PTHR13032:SF6">
    <property type="entry name" value="MITOCHONDRIAL IMPORT INNER MEMBRANE TRANSLOCASE SUBUNIT TIM21"/>
    <property type="match status" value="1"/>
</dbReference>
<feature type="compositionally biased region" description="Pro residues" evidence="10">
    <location>
        <begin position="60"/>
        <end position="69"/>
    </location>
</feature>
<evidence type="ECO:0000256" key="6">
    <source>
        <dbReference type="ARBA" id="ARBA00022989"/>
    </source>
</evidence>
<dbReference type="InterPro" id="IPR013261">
    <property type="entry name" value="Tim21"/>
</dbReference>
<evidence type="ECO:0000313" key="11">
    <source>
        <dbReference type="EMBL" id="CAK7919609.1"/>
    </source>
</evidence>
<keyword evidence="9" id="KW-0811">Translocation</keyword>
<dbReference type="InterPro" id="IPR038552">
    <property type="entry name" value="Tim21_IMS_sf"/>
</dbReference>
<comment type="similarity">
    <text evidence="2 9">Belongs to the TIM21 family.</text>
</comment>
<comment type="subcellular location">
    <subcellularLocation>
        <location evidence="9">Mitochondrion inner membrane</location>
        <topology evidence="9">Single-pass membrane protein</topology>
    </subcellularLocation>
    <subcellularLocation>
        <location evidence="1">Mitochondrion membrane</location>
        <topology evidence="1">Single-pass membrane protein</topology>
    </subcellularLocation>
</comment>
<evidence type="ECO:0000256" key="1">
    <source>
        <dbReference type="ARBA" id="ARBA00004304"/>
    </source>
</evidence>
<reference evidence="11 12" key="1">
    <citation type="submission" date="2024-01" db="EMBL/GenBank/DDBJ databases">
        <authorList>
            <consortium name="Genoscope - CEA"/>
            <person name="William W."/>
        </authorList>
    </citation>
    <scope>NUCLEOTIDE SEQUENCE [LARGE SCALE GENOMIC DNA]</scope>
    <source>
        <strain evidence="11 12">29B2s-10</strain>
    </source>
</reference>
<keyword evidence="12" id="KW-1185">Reference proteome</keyword>
<dbReference type="EMBL" id="OZ004259">
    <property type="protein sequence ID" value="CAK7919609.1"/>
    <property type="molecule type" value="Genomic_DNA"/>
</dbReference>
<feature type="region of interest" description="Disordered" evidence="10">
    <location>
        <begin position="53"/>
        <end position="76"/>
    </location>
</feature>
<keyword evidence="8 9" id="KW-0472">Membrane</keyword>
<keyword evidence="7 9" id="KW-0496">Mitochondrion</keyword>
<dbReference type="Gene3D" id="3.10.450.320">
    <property type="entry name" value="Mitochondrial import inner membrane translocase subunit Tim21"/>
    <property type="match status" value="1"/>
</dbReference>
<evidence type="ECO:0000256" key="10">
    <source>
        <dbReference type="SAM" id="MobiDB-lite"/>
    </source>
</evidence>
<evidence type="ECO:0000256" key="5">
    <source>
        <dbReference type="ARBA" id="ARBA00022946"/>
    </source>
</evidence>
<evidence type="ECO:0000256" key="8">
    <source>
        <dbReference type="ARBA" id="ARBA00023136"/>
    </source>
</evidence>
<name>A0ABP0EMF1_9ASCO</name>
<keyword evidence="6 9" id="KW-1133">Transmembrane helix</keyword>
<evidence type="ECO:0000256" key="2">
    <source>
        <dbReference type="ARBA" id="ARBA00010867"/>
    </source>
</evidence>
<dbReference type="PANTHER" id="PTHR13032">
    <property type="entry name" value="MITOCHONDRIAL IMPORT INNER MEMBRANE TRANSLOCASE SUBUNIT TIM21"/>
    <property type="match status" value="1"/>
</dbReference>
<comment type="function">
    <text evidence="9">Essential component of the TIM23 complex, a complex that mediates the translocation of transit peptide-containing proteins across the mitochondrial inner membrane.</text>
</comment>
<organism evidence="11 12">
    <name type="scientific">[Candida] anglica</name>
    <dbReference type="NCBI Taxonomy" id="148631"/>
    <lineage>
        <taxon>Eukaryota</taxon>
        <taxon>Fungi</taxon>
        <taxon>Dikarya</taxon>
        <taxon>Ascomycota</taxon>
        <taxon>Saccharomycotina</taxon>
        <taxon>Pichiomycetes</taxon>
        <taxon>Debaryomycetaceae</taxon>
        <taxon>Kurtzmaniella</taxon>
    </lineage>
</organism>
<evidence type="ECO:0000256" key="3">
    <source>
        <dbReference type="ARBA" id="ARBA00020726"/>
    </source>
</evidence>
<keyword evidence="5" id="KW-0809">Transit peptide</keyword>
<keyword evidence="9" id="KW-0653">Protein transport</keyword>
<feature type="transmembrane region" description="Helical" evidence="9">
    <location>
        <begin position="89"/>
        <end position="114"/>
    </location>
</feature>
<gene>
    <name evidence="11" type="primary">TIM21</name>
    <name evidence="11" type="ORF">CAAN4_G19284</name>
</gene>
<evidence type="ECO:0000256" key="7">
    <source>
        <dbReference type="ARBA" id="ARBA00023128"/>
    </source>
</evidence>
<comment type="subunit">
    <text evidence="9">Component of the TIM23 complex.</text>
</comment>
<keyword evidence="4 9" id="KW-0812">Transmembrane</keyword>
<dbReference type="Proteomes" id="UP001497600">
    <property type="component" value="Chromosome G"/>
</dbReference>
<keyword evidence="9" id="KW-0813">Transport</keyword>
<evidence type="ECO:0000256" key="4">
    <source>
        <dbReference type="ARBA" id="ARBA00022692"/>
    </source>
</evidence>
<evidence type="ECO:0000256" key="9">
    <source>
        <dbReference type="RuleBase" id="RU367142"/>
    </source>
</evidence>
<sequence length="258" mass="28528">MRSILSIGSHARLAKNAFTYSAFKPASLLVATRIARPQFGSYNATLPLKSFYSTNTSGTAPPPPPPPPNSTTHDKNARGKVILNRISRAFTFSMSSLMVIGASGVALLVIYLILSELFLPSGDTRTFNKAVKLVEQNENAQRVLGFESGSRLKAYGESYGDKWTRNRPVQSMKTKGQDGKDRLLMKFHVESDSGRHGTVSLEQVDESFWKADFAYIALDTPGNKRMYIIEPKFQSKNYVPKLNGGGFLGLKWGPKKED</sequence>